<dbReference type="InterPro" id="IPR017896">
    <property type="entry name" value="4Fe4S_Fe-S-bd"/>
</dbReference>
<dbReference type="InterPro" id="IPR009051">
    <property type="entry name" value="Helical_ferredxn"/>
</dbReference>
<dbReference type="Gene3D" id="1.10.1060.10">
    <property type="entry name" value="Alpha-helical ferredoxin"/>
    <property type="match status" value="2"/>
</dbReference>
<gene>
    <name evidence="6" type="ORF">dnl_32510</name>
</gene>
<keyword evidence="4" id="KW-0812">Transmembrane</keyword>
<keyword evidence="2" id="KW-0408">Iron</keyword>
<keyword evidence="1" id="KW-0479">Metal-binding</keyword>
<dbReference type="SUPFAM" id="SSF103501">
    <property type="entry name" value="Respiratory nitrate reductase 1 gamma chain"/>
    <property type="match status" value="2"/>
</dbReference>
<dbReference type="KEGG" id="dli:dnl_32510"/>
<evidence type="ECO:0000256" key="2">
    <source>
        <dbReference type="ARBA" id="ARBA00023004"/>
    </source>
</evidence>
<dbReference type="GO" id="GO:0046872">
    <property type="term" value="F:metal ion binding"/>
    <property type="evidence" value="ECO:0007669"/>
    <property type="project" value="UniProtKB-KW"/>
</dbReference>
<dbReference type="InterPro" id="IPR036197">
    <property type="entry name" value="NarG-like_sf"/>
</dbReference>
<protein>
    <submittedName>
        <fullName evidence="6">4Fe-4S ferredoxin iron-sulfur binding domain-containing protein</fullName>
    </submittedName>
</protein>
<feature type="transmembrane region" description="Helical" evidence="4">
    <location>
        <begin position="83"/>
        <end position="102"/>
    </location>
</feature>
<dbReference type="GO" id="GO:0051536">
    <property type="term" value="F:iron-sulfur cluster binding"/>
    <property type="evidence" value="ECO:0007669"/>
    <property type="project" value="UniProtKB-KW"/>
</dbReference>
<keyword evidence="3" id="KW-0411">Iron-sulfur</keyword>
<dbReference type="RefSeq" id="WP_207687024.1">
    <property type="nucleotide sequence ID" value="NZ_CP061799.1"/>
</dbReference>
<dbReference type="InterPro" id="IPR051460">
    <property type="entry name" value="HdrC_iron-sulfur_subunit"/>
</dbReference>
<dbReference type="SUPFAM" id="SSF46548">
    <property type="entry name" value="alpha-helical ferredoxin"/>
    <property type="match status" value="2"/>
</dbReference>
<dbReference type="PROSITE" id="PS51379">
    <property type="entry name" value="4FE4S_FER_2"/>
    <property type="match status" value="3"/>
</dbReference>
<feature type="transmembrane region" description="Helical" evidence="4">
    <location>
        <begin position="123"/>
        <end position="141"/>
    </location>
</feature>
<proteinExistence type="predicted"/>
<feature type="transmembrane region" description="Helical" evidence="4">
    <location>
        <begin position="274"/>
        <end position="292"/>
    </location>
</feature>
<dbReference type="AlphaFoldDB" id="A0A975B8Y0"/>
<dbReference type="Gene3D" id="1.20.950.20">
    <property type="entry name" value="Transmembrane di-heme cytochromes, Chain C"/>
    <property type="match status" value="2"/>
</dbReference>
<reference evidence="6" key="1">
    <citation type="journal article" date="2021" name="Microb. Physiol.">
        <title>Proteogenomic Insights into the Physiology of Marine, Sulfate-Reducing, Filamentous Desulfonema limicola and Desulfonema magnum.</title>
        <authorList>
            <person name="Schnaars V."/>
            <person name="Wohlbrand L."/>
            <person name="Scheve S."/>
            <person name="Hinrichs C."/>
            <person name="Reinhardt R."/>
            <person name="Rabus R."/>
        </authorList>
    </citation>
    <scope>NUCLEOTIDE SEQUENCE</scope>
    <source>
        <strain evidence="6">5ac10</strain>
    </source>
</reference>
<dbReference type="PANTHER" id="PTHR43255:SF2">
    <property type="entry name" value="HETERODISULFIDE REDUCTASE RELATED PROTEIN"/>
    <property type="match status" value="1"/>
</dbReference>
<evidence type="ECO:0000313" key="7">
    <source>
        <dbReference type="Proteomes" id="UP000663720"/>
    </source>
</evidence>
<feature type="transmembrane region" description="Helical" evidence="4">
    <location>
        <begin position="49"/>
        <end position="71"/>
    </location>
</feature>
<evidence type="ECO:0000259" key="5">
    <source>
        <dbReference type="PROSITE" id="PS51379"/>
    </source>
</evidence>
<accession>A0A975B8Y0</accession>
<dbReference type="GO" id="GO:0005886">
    <property type="term" value="C:plasma membrane"/>
    <property type="evidence" value="ECO:0007669"/>
    <property type="project" value="TreeGrafter"/>
</dbReference>
<dbReference type="EMBL" id="CP061799">
    <property type="protein sequence ID" value="QTA80934.1"/>
    <property type="molecule type" value="Genomic_DNA"/>
</dbReference>
<evidence type="ECO:0000256" key="4">
    <source>
        <dbReference type="SAM" id="Phobius"/>
    </source>
</evidence>
<dbReference type="PANTHER" id="PTHR43255">
    <property type="entry name" value="IRON-SULFUR-BINDING OXIDOREDUCTASE FADF-RELATED-RELATED"/>
    <property type="match status" value="1"/>
</dbReference>
<sequence>MSFYTGAFYISLSICISGIMFRAGTWFLTRIRPEKQSIFSQIKEMLKTVLSKISFAGIFWVIKRFFANVLLQFHIFQHDRLGWLMHIFIFYGFTFLLFMHALDQYFTIRFFPEYVSTLNPFMFLRNLSGIMVAAGIGIAVFRRLSLKGIKQTNNKEDWTALLILFIIIFSGFVLEASQIMSASIFDQMTADYGGTDDEEEIAGLKAVWARDFGVIFPEEVDIKNPELMESGTAFHEESCAVCHVKPDAAFISYPLSRLFVPGAWFMDRLRIDVILWYFHIIVCFAGLAYLPFGKFFHIITTPLNLLAGHEKNETEIKLAMSMDSCTHCGICSQYCSVAPVYKILGNPDILPSEKLNSLRHTGSQLHKSKFRMNQLSYGSFICTECGKCTDICPSGINLQYIWQESKKELMRQGYNAPHIHMQAKKASEWEKILQKSEQAHTSSQFHLNLTDRPETFWDCVQCTICTNVCPVVAASDDPESDLDLTPQQIMNFMRLQMKDMALGARMVWDCVTCYMCQEQCPQGVRVADVLYELRNIACERLSTQEIKDEK</sequence>
<keyword evidence="7" id="KW-1185">Reference proteome</keyword>
<keyword evidence="4" id="KW-0472">Membrane</keyword>
<feature type="domain" description="4Fe-4S ferredoxin-type" evidence="5">
    <location>
        <begin position="316"/>
        <end position="346"/>
    </location>
</feature>
<keyword evidence="4" id="KW-1133">Transmembrane helix</keyword>
<dbReference type="Proteomes" id="UP000663720">
    <property type="component" value="Chromosome"/>
</dbReference>
<feature type="transmembrane region" description="Helical" evidence="4">
    <location>
        <begin position="161"/>
        <end position="180"/>
    </location>
</feature>
<dbReference type="InterPro" id="IPR017900">
    <property type="entry name" value="4Fe4S_Fe_S_CS"/>
</dbReference>
<evidence type="ECO:0000256" key="1">
    <source>
        <dbReference type="ARBA" id="ARBA00022723"/>
    </source>
</evidence>
<dbReference type="PROSITE" id="PS00198">
    <property type="entry name" value="4FE4S_FER_1"/>
    <property type="match status" value="2"/>
</dbReference>
<evidence type="ECO:0000313" key="6">
    <source>
        <dbReference type="EMBL" id="QTA80934.1"/>
    </source>
</evidence>
<name>A0A975B8Y0_9BACT</name>
<feature type="transmembrane region" description="Helical" evidence="4">
    <location>
        <begin position="6"/>
        <end position="28"/>
    </location>
</feature>
<organism evidence="6 7">
    <name type="scientific">Desulfonema limicola</name>
    <dbReference type="NCBI Taxonomy" id="45656"/>
    <lineage>
        <taxon>Bacteria</taxon>
        <taxon>Pseudomonadati</taxon>
        <taxon>Thermodesulfobacteriota</taxon>
        <taxon>Desulfobacteria</taxon>
        <taxon>Desulfobacterales</taxon>
        <taxon>Desulfococcaceae</taxon>
        <taxon>Desulfonema</taxon>
    </lineage>
</organism>
<feature type="domain" description="4Fe-4S ferredoxin-type" evidence="5">
    <location>
        <begin position="373"/>
        <end position="403"/>
    </location>
</feature>
<dbReference type="Pfam" id="PF13183">
    <property type="entry name" value="Fer4_8"/>
    <property type="match status" value="2"/>
</dbReference>
<evidence type="ECO:0000256" key="3">
    <source>
        <dbReference type="ARBA" id="ARBA00023014"/>
    </source>
</evidence>
<feature type="domain" description="4Fe-4S ferredoxin-type" evidence="5">
    <location>
        <begin position="451"/>
        <end position="479"/>
    </location>
</feature>